<proteinExistence type="predicted"/>
<dbReference type="AlphaFoldDB" id="A0A4V2SNM2"/>
<accession>A0A4V2SNM2</accession>
<sequence length="149" mass="17762">MQELKNLRDEGMVPELTYDILLKLIKRKDKEAKYKKIRTFWGFSLIIIYTILLYYLFYFKLSGSSQLHQLSSILADPFVLLLAIVAIGLTVIWVTIQKKYDDADDDYNDLRKEVIDRHFELWYKQLDGRGKREVLALLDKKKDINLYHK</sequence>
<organism evidence="2 3">
    <name type="scientific">Scopulibacillus darangshiensis</name>
    <dbReference type="NCBI Taxonomy" id="442528"/>
    <lineage>
        <taxon>Bacteria</taxon>
        <taxon>Bacillati</taxon>
        <taxon>Bacillota</taxon>
        <taxon>Bacilli</taxon>
        <taxon>Bacillales</taxon>
        <taxon>Sporolactobacillaceae</taxon>
        <taxon>Scopulibacillus</taxon>
    </lineage>
</organism>
<dbReference type="RefSeq" id="WP_132743298.1">
    <property type="nucleotide sequence ID" value="NZ_SLXK01000002.1"/>
</dbReference>
<evidence type="ECO:0000256" key="1">
    <source>
        <dbReference type="SAM" id="Phobius"/>
    </source>
</evidence>
<gene>
    <name evidence="2" type="ORF">EV207_102166</name>
</gene>
<name>A0A4V2SNM2_9BACL</name>
<keyword evidence="1" id="KW-1133">Transmembrane helix</keyword>
<dbReference type="InterPro" id="IPR020210">
    <property type="entry name" value="Uncharacterised_YpbF_TM"/>
</dbReference>
<dbReference type="EMBL" id="SLXK01000002">
    <property type="protein sequence ID" value="TCP31676.1"/>
    <property type="molecule type" value="Genomic_DNA"/>
</dbReference>
<evidence type="ECO:0000313" key="2">
    <source>
        <dbReference type="EMBL" id="TCP31676.1"/>
    </source>
</evidence>
<keyword evidence="1" id="KW-0812">Transmembrane</keyword>
<dbReference type="Proteomes" id="UP000295416">
    <property type="component" value="Unassembled WGS sequence"/>
</dbReference>
<keyword evidence="3" id="KW-1185">Reference proteome</keyword>
<feature type="transmembrane region" description="Helical" evidence="1">
    <location>
        <begin position="78"/>
        <end position="96"/>
    </location>
</feature>
<dbReference type="OrthoDB" id="2969742at2"/>
<protein>
    <submittedName>
        <fullName evidence="2">Uncharacterized protein DUF2663</fullName>
    </submittedName>
</protein>
<comment type="caution">
    <text evidence="2">The sequence shown here is derived from an EMBL/GenBank/DDBJ whole genome shotgun (WGS) entry which is preliminary data.</text>
</comment>
<reference evidence="2 3" key="1">
    <citation type="submission" date="2019-03" db="EMBL/GenBank/DDBJ databases">
        <title>Genomic Encyclopedia of Type Strains, Phase IV (KMG-IV): sequencing the most valuable type-strain genomes for metagenomic binning, comparative biology and taxonomic classification.</title>
        <authorList>
            <person name="Goeker M."/>
        </authorList>
    </citation>
    <scope>NUCLEOTIDE SEQUENCE [LARGE SCALE GENOMIC DNA]</scope>
    <source>
        <strain evidence="2 3">DSM 19377</strain>
    </source>
</reference>
<evidence type="ECO:0000313" key="3">
    <source>
        <dbReference type="Proteomes" id="UP000295416"/>
    </source>
</evidence>
<dbReference type="Pfam" id="PF10864">
    <property type="entry name" value="DUF2663"/>
    <property type="match status" value="1"/>
</dbReference>
<keyword evidence="1" id="KW-0472">Membrane</keyword>
<feature type="transmembrane region" description="Helical" evidence="1">
    <location>
        <begin position="40"/>
        <end position="58"/>
    </location>
</feature>